<organism evidence="5 6">
    <name type="scientific">Terasakiella brassicae</name>
    <dbReference type="NCBI Taxonomy" id="1634917"/>
    <lineage>
        <taxon>Bacteria</taxon>
        <taxon>Pseudomonadati</taxon>
        <taxon>Pseudomonadota</taxon>
        <taxon>Alphaproteobacteria</taxon>
        <taxon>Rhodospirillales</taxon>
        <taxon>Terasakiellaceae</taxon>
        <taxon>Terasakiella</taxon>
    </lineage>
</organism>
<dbReference type="PANTHER" id="PTHR30469">
    <property type="entry name" value="MULTIDRUG RESISTANCE PROTEIN MDTA"/>
    <property type="match status" value="1"/>
</dbReference>
<dbReference type="AlphaFoldDB" id="A0A917BW00"/>
<dbReference type="InterPro" id="IPR006143">
    <property type="entry name" value="RND_pump_MFP"/>
</dbReference>
<dbReference type="GO" id="GO:1990281">
    <property type="term" value="C:efflux pump complex"/>
    <property type="evidence" value="ECO:0007669"/>
    <property type="project" value="TreeGrafter"/>
</dbReference>
<dbReference type="Gene3D" id="2.40.50.100">
    <property type="match status" value="1"/>
</dbReference>
<keyword evidence="2 3" id="KW-0175">Coiled coil</keyword>
<dbReference type="GO" id="GO:0030313">
    <property type="term" value="C:cell envelope"/>
    <property type="evidence" value="ECO:0007669"/>
    <property type="project" value="UniProtKB-SubCell"/>
</dbReference>
<dbReference type="GO" id="GO:1990961">
    <property type="term" value="P:xenobiotic detoxification by transmembrane export across the plasma membrane"/>
    <property type="evidence" value="ECO:0007669"/>
    <property type="project" value="InterPro"/>
</dbReference>
<dbReference type="NCBIfam" id="TIGR01730">
    <property type="entry name" value="RND_mfp"/>
    <property type="match status" value="1"/>
</dbReference>
<evidence type="ECO:0000256" key="1">
    <source>
        <dbReference type="ARBA" id="ARBA00009477"/>
    </source>
</evidence>
<feature type="domain" description="Multidrug resistance protein MdtA-like barrel-sandwich hybrid" evidence="4">
    <location>
        <begin position="52"/>
        <end position="187"/>
    </location>
</feature>
<dbReference type="RefSeq" id="WP_188662954.1">
    <property type="nucleotide sequence ID" value="NZ_BMHV01000007.1"/>
</dbReference>
<evidence type="ECO:0000313" key="5">
    <source>
        <dbReference type="EMBL" id="GGF60515.1"/>
    </source>
</evidence>
<feature type="coiled-coil region" evidence="3">
    <location>
        <begin position="76"/>
        <end position="146"/>
    </location>
</feature>
<accession>A0A917BW00</accession>
<dbReference type="Gene3D" id="6.10.140.1990">
    <property type="match status" value="1"/>
</dbReference>
<evidence type="ECO:0000256" key="2">
    <source>
        <dbReference type="ARBA" id="ARBA00023054"/>
    </source>
</evidence>
<dbReference type="InterPro" id="IPR030190">
    <property type="entry name" value="MacA_alpha-hairpin_sf"/>
</dbReference>
<dbReference type="GO" id="GO:1990195">
    <property type="term" value="C:macrolide transmembrane transporter complex"/>
    <property type="evidence" value="ECO:0007669"/>
    <property type="project" value="InterPro"/>
</dbReference>
<dbReference type="Proteomes" id="UP000632498">
    <property type="component" value="Unassembled WGS sequence"/>
</dbReference>
<dbReference type="SUPFAM" id="SSF111369">
    <property type="entry name" value="HlyD-like secretion proteins"/>
    <property type="match status" value="1"/>
</dbReference>
<dbReference type="EMBL" id="BMHV01000007">
    <property type="protein sequence ID" value="GGF60515.1"/>
    <property type="molecule type" value="Genomic_DNA"/>
</dbReference>
<evidence type="ECO:0000259" key="4">
    <source>
        <dbReference type="Pfam" id="PF25917"/>
    </source>
</evidence>
<dbReference type="InterPro" id="IPR058625">
    <property type="entry name" value="MdtA-like_BSH"/>
</dbReference>
<sequence length="321" mass="35452">MKWFGAIGLVVVVSLRISSVFAQESYTVAREEIADRKAVLATVQTVDMTPARARLGGTIVDLLVDEGSTVRAGQVIARVVDEKINLEKQALEARRASLQAERKLAEIALDRAQRLRKTGAGSQAKLDEARTNLDVVVKNLKAMESDRELILQREREGSVLSPSNGRVIRVNVTTGVVVMPGEAIANIADETYILRIEVPERHARFIRKGDLVSITQAAVEENQGVVRQVYPEMRNGRVVADVEVAGLKDYFIGERIRVYVSTGKRATYLIPQRFIFTRYGLHFVVLEGNREIVVQPGRHIGDKIEILSGVQDGDMLIGGAL</sequence>
<evidence type="ECO:0000256" key="3">
    <source>
        <dbReference type="SAM" id="Coils"/>
    </source>
</evidence>
<comment type="similarity">
    <text evidence="1">Belongs to the membrane fusion protein (MFP) (TC 8.A.1) family.</text>
</comment>
<keyword evidence="6" id="KW-1185">Reference proteome</keyword>
<protein>
    <submittedName>
        <fullName evidence="5">Membrane protein</fullName>
    </submittedName>
</protein>
<dbReference type="GO" id="GO:0015562">
    <property type="term" value="F:efflux transmembrane transporter activity"/>
    <property type="evidence" value="ECO:0007669"/>
    <property type="project" value="TreeGrafter"/>
</dbReference>
<dbReference type="GO" id="GO:0019898">
    <property type="term" value="C:extrinsic component of membrane"/>
    <property type="evidence" value="ECO:0007669"/>
    <property type="project" value="InterPro"/>
</dbReference>
<reference evidence="5" key="1">
    <citation type="journal article" date="2014" name="Int. J. Syst. Evol. Microbiol.">
        <title>Complete genome sequence of Corynebacterium casei LMG S-19264T (=DSM 44701T), isolated from a smear-ripened cheese.</title>
        <authorList>
            <consortium name="US DOE Joint Genome Institute (JGI-PGF)"/>
            <person name="Walter F."/>
            <person name="Albersmeier A."/>
            <person name="Kalinowski J."/>
            <person name="Ruckert C."/>
        </authorList>
    </citation>
    <scope>NUCLEOTIDE SEQUENCE</scope>
    <source>
        <strain evidence="5">CGMCC 1.15254</strain>
    </source>
</reference>
<comment type="caution">
    <text evidence="5">The sequence shown here is derived from an EMBL/GenBank/DDBJ whole genome shotgun (WGS) entry which is preliminary data.</text>
</comment>
<proteinExistence type="inferred from homology"/>
<reference evidence="5" key="2">
    <citation type="submission" date="2020-09" db="EMBL/GenBank/DDBJ databases">
        <authorList>
            <person name="Sun Q."/>
            <person name="Zhou Y."/>
        </authorList>
    </citation>
    <scope>NUCLEOTIDE SEQUENCE</scope>
    <source>
        <strain evidence="5">CGMCC 1.15254</strain>
    </source>
</reference>
<dbReference type="Pfam" id="PF25917">
    <property type="entry name" value="BSH_RND"/>
    <property type="match status" value="1"/>
</dbReference>
<gene>
    <name evidence="5" type="ORF">GCM10011332_12840</name>
</gene>
<evidence type="ECO:0000313" key="6">
    <source>
        <dbReference type="Proteomes" id="UP000632498"/>
    </source>
</evidence>
<name>A0A917BW00_9PROT</name>
<dbReference type="PANTHER" id="PTHR30469:SF15">
    <property type="entry name" value="HLYD FAMILY OF SECRETION PROTEINS"/>
    <property type="match status" value="1"/>
</dbReference>